<gene>
    <name evidence="1" type="ORF">EYF80_062893</name>
</gene>
<comment type="caution">
    <text evidence="1">The sequence shown here is derived from an EMBL/GenBank/DDBJ whole genome shotgun (WGS) entry which is preliminary data.</text>
</comment>
<name>A0A4Z2EDX5_9TELE</name>
<dbReference type="AlphaFoldDB" id="A0A4Z2EDX5"/>
<accession>A0A4Z2EDX5</accession>
<proteinExistence type="predicted"/>
<dbReference type="Proteomes" id="UP000314294">
    <property type="component" value="Unassembled WGS sequence"/>
</dbReference>
<organism evidence="1 2">
    <name type="scientific">Liparis tanakae</name>
    <name type="common">Tanaka's snailfish</name>
    <dbReference type="NCBI Taxonomy" id="230148"/>
    <lineage>
        <taxon>Eukaryota</taxon>
        <taxon>Metazoa</taxon>
        <taxon>Chordata</taxon>
        <taxon>Craniata</taxon>
        <taxon>Vertebrata</taxon>
        <taxon>Euteleostomi</taxon>
        <taxon>Actinopterygii</taxon>
        <taxon>Neopterygii</taxon>
        <taxon>Teleostei</taxon>
        <taxon>Neoteleostei</taxon>
        <taxon>Acanthomorphata</taxon>
        <taxon>Eupercaria</taxon>
        <taxon>Perciformes</taxon>
        <taxon>Cottioidei</taxon>
        <taxon>Cottales</taxon>
        <taxon>Liparidae</taxon>
        <taxon>Liparis</taxon>
    </lineage>
</organism>
<dbReference type="EMBL" id="SRLO01009165">
    <property type="protein sequence ID" value="TNN26965.1"/>
    <property type="molecule type" value="Genomic_DNA"/>
</dbReference>
<protein>
    <submittedName>
        <fullName evidence="1">Uncharacterized protein</fullName>
    </submittedName>
</protein>
<evidence type="ECO:0000313" key="2">
    <source>
        <dbReference type="Proteomes" id="UP000314294"/>
    </source>
</evidence>
<keyword evidence="2" id="KW-1185">Reference proteome</keyword>
<evidence type="ECO:0000313" key="1">
    <source>
        <dbReference type="EMBL" id="TNN26965.1"/>
    </source>
</evidence>
<reference evidence="1 2" key="1">
    <citation type="submission" date="2019-03" db="EMBL/GenBank/DDBJ databases">
        <title>First draft genome of Liparis tanakae, snailfish: a comprehensive survey of snailfish specific genes.</title>
        <authorList>
            <person name="Kim W."/>
            <person name="Song I."/>
            <person name="Jeong J.-H."/>
            <person name="Kim D."/>
            <person name="Kim S."/>
            <person name="Ryu S."/>
            <person name="Song J.Y."/>
            <person name="Lee S.K."/>
        </authorList>
    </citation>
    <scope>NUCLEOTIDE SEQUENCE [LARGE SCALE GENOMIC DNA]</scope>
    <source>
        <tissue evidence="1">Muscle</tissue>
    </source>
</reference>
<sequence>MLECVFPERVGYSPQRAYLGRAAVALHGLAAKASAIASVTRDYNRDAKKRTGPRPPRRFTDYFSVRGSREFSRLKTPKKGDEFPETSAKLLRLKGAVAVIRTTAACCRPDSEG</sequence>